<feature type="transmembrane region" description="Helical" evidence="1">
    <location>
        <begin position="61"/>
        <end position="79"/>
    </location>
</feature>
<proteinExistence type="predicted"/>
<protein>
    <submittedName>
        <fullName evidence="2">Uncharacterized protein</fullName>
    </submittedName>
</protein>
<accession>A0A679GID5</accession>
<keyword evidence="1" id="KW-0472">Membrane</keyword>
<evidence type="ECO:0000256" key="1">
    <source>
        <dbReference type="SAM" id="Phobius"/>
    </source>
</evidence>
<evidence type="ECO:0000313" key="2">
    <source>
        <dbReference type="EMBL" id="BCA27389.1"/>
    </source>
</evidence>
<dbReference type="Proteomes" id="UP000501237">
    <property type="component" value="Chromosome"/>
</dbReference>
<keyword evidence="1" id="KW-0812">Transmembrane</keyword>
<gene>
    <name evidence="2" type="ORF">PtoMrB4_13660</name>
</gene>
<sequence length="94" mass="10416">MDDGAHSTASSPRAAQAECFEILRPETAITGPVPRSPADAYRLGCRPFRQEAVMEGLSLGGWGWVLLAVSLHLGVRLYIRYGLKEDRSEEDWRA</sequence>
<dbReference type="KEGG" id="poj:PtoMrB4_13660"/>
<dbReference type="AlphaFoldDB" id="A0A679GID5"/>
<organism evidence="2 3">
    <name type="scientific">Metapseudomonas otitidis</name>
    <dbReference type="NCBI Taxonomy" id="319939"/>
    <lineage>
        <taxon>Bacteria</taxon>
        <taxon>Pseudomonadati</taxon>
        <taxon>Pseudomonadota</taxon>
        <taxon>Gammaproteobacteria</taxon>
        <taxon>Pseudomonadales</taxon>
        <taxon>Pseudomonadaceae</taxon>
        <taxon>Metapseudomonas</taxon>
    </lineage>
</organism>
<reference evidence="2 3" key="1">
    <citation type="journal article" date="2020" name="Microbiol. Resour. Announc.">
        <title>Complete genome sequence of Pseudomonas otitidis strain MrB4, isolated from Lake Biwa in Japan.</title>
        <authorList>
            <person name="Miyazaki K."/>
            <person name="Hase E."/>
            <person name="Maruya T."/>
        </authorList>
    </citation>
    <scope>NUCLEOTIDE SEQUENCE [LARGE SCALE GENOMIC DNA]</scope>
    <source>
        <strain evidence="2 3">MrB4</strain>
    </source>
</reference>
<evidence type="ECO:0000313" key="3">
    <source>
        <dbReference type="Proteomes" id="UP000501237"/>
    </source>
</evidence>
<name>A0A679GID5_9GAMM</name>
<dbReference type="EMBL" id="AP022642">
    <property type="protein sequence ID" value="BCA27389.1"/>
    <property type="molecule type" value="Genomic_DNA"/>
</dbReference>
<keyword evidence="1" id="KW-1133">Transmembrane helix</keyword>